<comment type="caution">
    <text evidence="1">The sequence shown here is derived from an EMBL/GenBank/DDBJ whole genome shotgun (WGS) entry which is preliminary data.</text>
</comment>
<sequence length="166" mass="19081">MIKARILSILGLGLITTPMVTVSCFQRVSINPGAYSGSSNFQANKILNPSQLEEIKKAHSFKLSNEGRKKSREEINKIFDEIVANAKNNFNEVESNPNFKKYFLFEKADSIKFPYLKGNHIIEYKILREDRNGKPAIQYTVWCLDRIQNGKRLTEAIEPVFLDLPW</sequence>
<organism evidence="1 2">
    <name type="scientific">Metamycoplasma auris</name>
    <dbReference type="NCBI Taxonomy" id="51363"/>
    <lineage>
        <taxon>Bacteria</taxon>
        <taxon>Bacillati</taxon>
        <taxon>Mycoplasmatota</taxon>
        <taxon>Mycoplasmoidales</taxon>
        <taxon>Metamycoplasmataceae</taxon>
        <taxon>Metamycoplasma</taxon>
    </lineage>
</organism>
<evidence type="ECO:0000313" key="1">
    <source>
        <dbReference type="EMBL" id="PZV98717.1"/>
    </source>
</evidence>
<evidence type="ECO:0000313" key="2">
    <source>
        <dbReference type="Proteomes" id="UP000249646"/>
    </source>
</evidence>
<dbReference type="AlphaFoldDB" id="A0A2W7G543"/>
<name>A0A2W7G543_9BACT</name>
<dbReference type="OrthoDB" id="401071at2"/>
<evidence type="ECO:0008006" key="3">
    <source>
        <dbReference type="Google" id="ProtNLM"/>
    </source>
</evidence>
<accession>A0A2W7G543</accession>
<dbReference type="RefSeq" id="WP_111518889.1">
    <property type="nucleotide sequence ID" value="NZ_QKUB01000013.1"/>
</dbReference>
<gene>
    <name evidence="1" type="ORF">BCF89_11310</name>
</gene>
<dbReference type="Proteomes" id="UP000249646">
    <property type="component" value="Unassembled WGS sequence"/>
</dbReference>
<reference evidence="1 2" key="1">
    <citation type="submission" date="2018-06" db="EMBL/GenBank/DDBJ databases">
        <title>Genomic Encyclopedia of Archaeal and Bacterial Type Strains, Phase II (KMG-II): from individual species to whole genera.</title>
        <authorList>
            <person name="Goeker M."/>
        </authorList>
    </citation>
    <scope>NUCLEOTIDE SEQUENCE [LARGE SCALE GENOMIC DNA]</scope>
    <source>
        <strain evidence="1 2">ATCC 51348</strain>
    </source>
</reference>
<dbReference type="EMBL" id="QKUB01000013">
    <property type="protein sequence ID" value="PZV98717.1"/>
    <property type="molecule type" value="Genomic_DNA"/>
</dbReference>
<dbReference type="PROSITE" id="PS51257">
    <property type="entry name" value="PROKAR_LIPOPROTEIN"/>
    <property type="match status" value="1"/>
</dbReference>
<proteinExistence type="predicted"/>
<protein>
    <recommendedName>
        <fullName evidence="3">Lipoprotein</fullName>
    </recommendedName>
</protein>
<keyword evidence="2" id="KW-1185">Reference proteome</keyword>